<gene>
    <name evidence="3" type="ORF">QJS10_CPA01g01657</name>
</gene>
<protein>
    <recommendedName>
        <fullName evidence="2">Glyoxalase At5g48480-like N-terminal domain-containing protein</fullName>
    </recommendedName>
</protein>
<proteinExistence type="predicted"/>
<evidence type="ECO:0000313" key="4">
    <source>
        <dbReference type="Proteomes" id="UP001180020"/>
    </source>
</evidence>
<sequence length="112" mass="12257">MGVEMEGSEGERRRWRRQGNSLRSEEGEDFQSFFFFLSLSLFAASDVAAVESGVAAAARAAVVSVKTRLMVAEGKADETVKFYKAVFGAEELNRISYPKKEGGPGAPSHHLR</sequence>
<reference evidence="3" key="1">
    <citation type="journal article" date="2023" name="Nat. Commun.">
        <title>Diploid and tetraploid genomes of Acorus and the evolution of monocots.</title>
        <authorList>
            <person name="Ma L."/>
            <person name="Liu K.W."/>
            <person name="Li Z."/>
            <person name="Hsiao Y.Y."/>
            <person name="Qi Y."/>
            <person name="Fu T."/>
            <person name="Tang G.D."/>
            <person name="Zhang D."/>
            <person name="Sun W.H."/>
            <person name="Liu D.K."/>
            <person name="Li Y."/>
            <person name="Chen G.Z."/>
            <person name="Liu X.D."/>
            <person name="Liao X.Y."/>
            <person name="Jiang Y.T."/>
            <person name="Yu X."/>
            <person name="Hao Y."/>
            <person name="Huang J."/>
            <person name="Zhao X.W."/>
            <person name="Ke S."/>
            <person name="Chen Y.Y."/>
            <person name="Wu W.L."/>
            <person name="Hsu J.L."/>
            <person name="Lin Y.F."/>
            <person name="Huang M.D."/>
            <person name="Li C.Y."/>
            <person name="Huang L."/>
            <person name="Wang Z.W."/>
            <person name="Zhao X."/>
            <person name="Zhong W.Y."/>
            <person name="Peng D.H."/>
            <person name="Ahmad S."/>
            <person name="Lan S."/>
            <person name="Zhang J.S."/>
            <person name="Tsai W.C."/>
            <person name="Van de Peer Y."/>
            <person name="Liu Z.J."/>
        </authorList>
    </citation>
    <scope>NUCLEOTIDE SEQUENCE</scope>
    <source>
        <strain evidence="3">CP</strain>
    </source>
</reference>
<feature type="region of interest" description="Disordered" evidence="1">
    <location>
        <begin position="1"/>
        <end position="26"/>
    </location>
</feature>
<reference evidence="3" key="2">
    <citation type="submission" date="2023-06" db="EMBL/GenBank/DDBJ databases">
        <authorList>
            <person name="Ma L."/>
            <person name="Liu K.-W."/>
            <person name="Li Z."/>
            <person name="Hsiao Y.-Y."/>
            <person name="Qi Y."/>
            <person name="Fu T."/>
            <person name="Tang G."/>
            <person name="Zhang D."/>
            <person name="Sun W.-H."/>
            <person name="Liu D.-K."/>
            <person name="Li Y."/>
            <person name="Chen G.-Z."/>
            <person name="Liu X.-D."/>
            <person name="Liao X.-Y."/>
            <person name="Jiang Y.-T."/>
            <person name="Yu X."/>
            <person name="Hao Y."/>
            <person name="Huang J."/>
            <person name="Zhao X.-W."/>
            <person name="Ke S."/>
            <person name="Chen Y.-Y."/>
            <person name="Wu W.-L."/>
            <person name="Hsu J.-L."/>
            <person name="Lin Y.-F."/>
            <person name="Huang M.-D."/>
            <person name="Li C.-Y."/>
            <person name="Huang L."/>
            <person name="Wang Z.-W."/>
            <person name="Zhao X."/>
            <person name="Zhong W.-Y."/>
            <person name="Peng D.-H."/>
            <person name="Ahmad S."/>
            <person name="Lan S."/>
            <person name="Zhang J.-S."/>
            <person name="Tsai W.-C."/>
            <person name="Van De Peer Y."/>
            <person name="Liu Z.-J."/>
        </authorList>
    </citation>
    <scope>NUCLEOTIDE SEQUENCE</scope>
    <source>
        <strain evidence="3">CP</strain>
        <tissue evidence="3">Leaves</tissue>
    </source>
</reference>
<dbReference type="InterPro" id="IPR054576">
    <property type="entry name" value="At5g48480-like_N"/>
</dbReference>
<keyword evidence="4" id="KW-1185">Reference proteome</keyword>
<evidence type="ECO:0000256" key="1">
    <source>
        <dbReference type="SAM" id="MobiDB-lite"/>
    </source>
</evidence>
<evidence type="ECO:0000313" key="3">
    <source>
        <dbReference type="EMBL" id="KAK1324924.1"/>
    </source>
</evidence>
<evidence type="ECO:0000259" key="2">
    <source>
        <dbReference type="Pfam" id="PF22656"/>
    </source>
</evidence>
<feature type="domain" description="Glyoxalase At5g48480-like N-terminal" evidence="2">
    <location>
        <begin position="69"/>
        <end position="101"/>
    </location>
</feature>
<dbReference type="Pfam" id="PF22656">
    <property type="entry name" value="At5g48480-like_N"/>
    <property type="match status" value="1"/>
</dbReference>
<name>A0AAV9FIQ6_ACOCL</name>
<organism evidence="3 4">
    <name type="scientific">Acorus calamus</name>
    <name type="common">Sweet flag</name>
    <dbReference type="NCBI Taxonomy" id="4465"/>
    <lineage>
        <taxon>Eukaryota</taxon>
        <taxon>Viridiplantae</taxon>
        <taxon>Streptophyta</taxon>
        <taxon>Embryophyta</taxon>
        <taxon>Tracheophyta</taxon>
        <taxon>Spermatophyta</taxon>
        <taxon>Magnoliopsida</taxon>
        <taxon>Liliopsida</taxon>
        <taxon>Acoraceae</taxon>
        <taxon>Acorus</taxon>
    </lineage>
</organism>
<dbReference type="EMBL" id="JAUJYO010000001">
    <property type="protein sequence ID" value="KAK1324924.1"/>
    <property type="molecule type" value="Genomic_DNA"/>
</dbReference>
<dbReference type="InterPro" id="IPR029068">
    <property type="entry name" value="Glyas_Bleomycin-R_OHBP_Dase"/>
</dbReference>
<dbReference type="Gene3D" id="3.10.180.10">
    <property type="entry name" value="2,3-Dihydroxybiphenyl 1,2-Dioxygenase, domain 1"/>
    <property type="match status" value="1"/>
</dbReference>
<accession>A0AAV9FIQ6</accession>
<dbReference type="Proteomes" id="UP001180020">
    <property type="component" value="Unassembled WGS sequence"/>
</dbReference>
<dbReference type="AlphaFoldDB" id="A0AAV9FIQ6"/>
<comment type="caution">
    <text evidence="3">The sequence shown here is derived from an EMBL/GenBank/DDBJ whole genome shotgun (WGS) entry which is preliminary data.</text>
</comment>